<reference evidence="6 7" key="1">
    <citation type="submission" date="2018-01" db="EMBL/GenBank/DDBJ databases">
        <title>Whole genome sequencing of Histamine producing bacteria.</title>
        <authorList>
            <person name="Butler K."/>
        </authorList>
    </citation>
    <scope>NUCLEOTIDE SEQUENCE [LARGE SCALE GENOMIC DNA]</scope>
    <source>
        <strain evidence="6 7">A2-1</strain>
    </source>
</reference>
<dbReference type="PANTHER" id="PTHR42788:SF13">
    <property type="entry name" value="ALIPHATIC SULFONATES IMPORT ATP-BINDING PROTEIN SSUB"/>
    <property type="match status" value="1"/>
</dbReference>
<dbReference type="InterPro" id="IPR003593">
    <property type="entry name" value="AAA+_ATPase"/>
</dbReference>
<accession>A0A855SHD9</accession>
<dbReference type="InterPro" id="IPR017871">
    <property type="entry name" value="ABC_transporter-like_CS"/>
</dbReference>
<keyword evidence="3" id="KW-0547">Nucleotide-binding</keyword>
<dbReference type="AlphaFoldDB" id="A0A855SHD9"/>
<protein>
    <submittedName>
        <fullName evidence="6">ABC transporter ATP-binding protein</fullName>
    </submittedName>
</protein>
<dbReference type="InterPro" id="IPR003439">
    <property type="entry name" value="ABC_transporter-like_ATP-bd"/>
</dbReference>
<organism evidence="6 7">
    <name type="scientific">Photobacterium angustum</name>
    <dbReference type="NCBI Taxonomy" id="661"/>
    <lineage>
        <taxon>Bacteria</taxon>
        <taxon>Pseudomonadati</taxon>
        <taxon>Pseudomonadota</taxon>
        <taxon>Gammaproteobacteria</taxon>
        <taxon>Vibrionales</taxon>
        <taxon>Vibrionaceae</taxon>
        <taxon>Photobacterium</taxon>
    </lineage>
</organism>
<dbReference type="RefSeq" id="WP_045082499.1">
    <property type="nucleotide sequence ID" value="NZ_JZSV01000005.1"/>
</dbReference>
<evidence type="ECO:0000259" key="5">
    <source>
        <dbReference type="PROSITE" id="PS50893"/>
    </source>
</evidence>
<comment type="caution">
    <text evidence="6">The sequence shown here is derived from an EMBL/GenBank/DDBJ whole genome shotgun (WGS) entry which is preliminary data.</text>
</comment>
<dbReference type="GeneID" id="61230029"/>
<dbReference type="PROSITE" id="PS50893">
    <property type="entry name" value="ABC_TRANSPORTER_2"/>
    <property type="match status" value="1"/>
</dbReference>
<proteinExistence type="inferred from homology"/>
<gene>
    <name evidence="6" type="ORF">C0W41_05280</name>
</gene>
<feature type="domain" description="ABC transporter" evidence="5">
    <location>
        <begin position="20"/>
        <end position="256"/>
    </location>
</feature>
<dbReference type="EMBL" id="PYOY01000002">
    <property type="protein sequence ID" value="PSX08505.1"/>
    <property type="molecule type" value="Genomic_DNA"/>
</dbReference>
<dbReference type="Proteomes" id="UP000241440">
    <property type="component" value="Unassembled WGS sequence"/>
</dbReference>
<evidence type="ECO:0000256" key="3">
    <source>
        <dbReference type="ARBA" id="ARBA00022741"/>
    </source>
</evidence>
<dbReference type="Pfam" id="PF00005">
    <property type="entry name" value="ABC_tran"/>
    <property type="match status" value="1"/>
</dbReference>
<sequence length="268" mass="29535">MTQSTLSLNKHNFSNDTEMMTLNGITHTFTQGTEQKTVLSNINLNLYEDQIVAIIGRSGTGKSTLLRIIAGLITPSLGNVHYCNVPMIGPVGDISMVFQSYALLPWLTVKENVAFGLEAQGMSLALRHKKAIEAIKMIGLEAEVENLPSALSGGMKQRVGIARALVVEPEILLMDEPFSSLDMFTATRLRDDIISLWDSNNLKTKSIVMVTHNIDEAITMADRIIVMSSNPGRIQSDISIEQSRPRNLNDKALSALKSEIIEQLMHNE</sequence>
<dbReference type="GO" id="GO:0016887">
    <property type="term" value="F:ATP hydrolysis activity"/>
    <property type="evidence" value="ECO:0007669"/>
    <property type="project" value="InterPro"/>
</dbReference>
<dbReference type="SMART" id="SM00382">
    <property type="entry name" value="AAA"/>
    <property type="match status" value="1"/>
</dbReference>
<comment type="similarity">
    <text evidence="1">Belongs to the ABC transporter superfamily.</text>
</comment>
<evidence type="ECO:0000256" key="4">
    <source>
        <dbReference type="ARBA" id="ARBA00022840"/>
    </source>
</evidence>
<evidence type="ECO:0000256" key="2">
    <source>
        <dbReference type="ARBA" id="ARBA00022448"/>
    </source>
</evidence>
<evidence type="ECO:0000313" key="6">
    <source>
        <dbReference type="EMBL" id="PSX08505.1"/>
    </source>
</evidence>
<evidence type="ECO:0000313" key="7">
    <source>
        <dbReference type="Proteomes" id="UP000241440"/>
    </source>
</evidence>
<name>A0A855SHD9_PHOAN</name>
<dbReference type="PANTHER" id="PTHR42788">
    <property type="entry name" value="TAURINE IMPORT ATP-BINDING PROTEIN-RELATED"/>
    <property type="match status" value="1"/>
</dbReference>
<dbReference type="SUPFAM" id="SSF52540">
    <property type="entry name" value="P-loop containing nucleoside triphosphate hydrolases"/>
    <property type="match status" value="1"/>
</dbReference>
<dbReference type="InterPro" id="IPR027417">
    <property type="entry name" value="P-loop_NTPase"/>
</dbReference>
<dbReference type="Gene3D" id="3.40.50.300">
    <property type="entry name" value="P-loop containing nucleotide triphosphate hydrolases"/>
    <property type="match status" value="1"/>
</dbReference>
<dbReference type="InterPro" id="IPR050166">
    <property type="entry name" value="ABC_transporter_ATP-bind"/>
</dbReference>
<evidence type="ECO:0000256" key="1">
    <source>
        <dbReference type="ARBA" id="ARBA00005417"/>
    </source>
</evidence>
<dbReference type="GO" id="GO:0005524">
    <property type="term" value="F:ATP binding"/>
    <property type="evidence" value="ECO:0007669"/>
    <property type="project" value="UniProtKB-KW"/>
</dbReference>
<dbReference type="CDD" id="cd03293">
    <property type="entry name" value="ABC_NrtD_SsuB_transporters"/>
    <property type="match status" value="1"/>
</dbReference>
<keyword evidence="4 6" id="KW-0067">ATP-binding</keyword>
<dbReference type="PROSITE" id="PS00211">
    <property type="entry name" value="ABC_TRANSPORTER_1"/>
    <property type="match status" value="1"/>
</dbReference>
<keyword evidence="2" id="KW-0813">Transport</keyword>